<organism evidence="1 2">
    <name type="scientific">Ancylostoma ceylanicum</name>
    <dbReference type="NCBI Taxonomy" id="53326"/>
    <lineage>
        <taxon>Eukaryota</taxon>
        <taxon>Metazoa</taxon>
        <taxon>Ecdysozoa</taxon>
        <taxon>Nematoda</taxon>
        <taxon>Chromadorea</taxon>
        <taxon>Rhabditida</taxon>
        <taxon>Rhabditina</taxon>
        <taxon>Rhabditomorpha</taxon>
        <taxon>Strongyloidea</taxon>
        <taxon>Ancylostomatidae</taxon>
        <taxon>Ancylostomatinae</taxon>
        <taxon>Ancylostoma</taxon>
    </lineage>
</organism>
<evidence type="ECO:0000313" key="2">
    <source>
        <dbReference type="Proteomes" id="UP000054495"/>
    </source>
</evidence>
<proteinExistence type="predicted"/>
<gene>
    <name evidence="1" type="ORF">ANCCEY_00005</name>
</gene>
<protein>
    <submittedName>
        <fullName evidence="1">Uncharacterized protein</fullName>
    </submittedName>
</protein>
<dbReference type="Proteomes" id="UP000054495">
    <property type="component" value="Unassembled WGS sequence"/>
</dbReference>
<reference evidence="1 2" key="1">
    <citation type="submission" date="2013-05" db="EMBL/GenBank/DDBJ databases">
        <title>Draft genome of the parasitic nematode Anyclostoma ceylanicum.</title>
        <authorList>
            <person name="Mitreva M."/>
        </authorList>
    </citation>
    <scope>NUCLEOTIDE SEQUENCE [LARGE SCALE GENOMIC DNA]</scope>
</reference>
<accession>A0A0D6MAS4</accession>
<name>A0A0D6MAS4_9BILA</name>
<dbReference type="AlphaFoldDB" id="A0A0D6MAS4"/>
<sequence length="220" mass="24823">MQKKQNSQENVQCKSFPYNVDEDFATGFAIRITYCGGSHVVSTEIANTFQSVLSHEEYGITRIACQALAEYWSMEFGMFCKFYDSKSAEHNKAFDSVDAKASPGQSECSTIFDNVIRRLERKNMKVQVDGWRMNYPRSANSEVLLTPTIHQEKRVLVDSGDACGKINVHQNPIETTFIENRWVANVPFLLSGSSKSKCSTYSLPKKGKCMGNADYNDLHI</sequence>
<evidence type="ECO:0000313" key="1">
    <source>
        <dbReference type="EMBL" id="EPB80803.1"/>
    </source>
</evidence>
<keyword evidence="2" id="KW-1185">Reference proteome</keyword>
<dbReference type="EMBL" id="KE124775">
    <property type="protein sequence ID" value="EPB80803.1"/>
    <property type="molecule type" value="Genomic_DNA"/>
</dbReference>